<dbReference type="EC" id="3.5.2.9" evidence="5"/>
<evidence type="ECO:0000256" key="3">
    <source>
        <dbReference type="ARBA" id="ARBA00022840"/>
    </source>
</evidence>
<comment type="caution">
    <text evidence="5">The sequence shown here is derived from an EMBL/GenBank/DDBJ whole genome shotgun (WGS) entry which is preliminary data.</text>
</comment>
<dbReference type="SMART" id="SM00796">
    <property type="entry name" value="AHS1"/>
    <property type="match status" value="1"/>
</dbReference>
<dbReference type="GO" id="GO:0017168">
    <property type="term" value="F:5-oxoprolinase (ATP-hydrolyzing) activity"/>
    <property type="evidence" value="ECO:0007669"/>
    <property type="project" value="UniProtKB-EC"/>
</dbReference>
<keyword evidence="2 5" id="KW-0378">Hydrolase</keyword>
<dbReference type="EMBL" id="JBHMBC010000008">
    <property type="protein sequence ID" value="MFB9819396.1"/>
    <property type="molecule type" value="Genomic_DNA"/>
</dbReference>
<dbReference type="Pfam" id="PF02682">
    <property type="entry name" value="CT_C_D"/>
    <property type="match status" value="1"/>
</dbReference>
<dbReference type="Gene3D" id="2.40.100.10">
    <property type="entry name" value="Cyclophilin-like"/>
    <property type="match status" value="1"/>
</dbReference>
<sequence>MWRLNRSPDRTLLPCGDSAFLVELPGLAAVVAYYRGLTGAGTSAGVSAPPGIIDVVPAARTVLVTFDPETIRPSEVRNWLESAEPAAGVSGSGREVTIEVSYGGPDLAETAQLLGMSEAEMVTLHTGSEWTAAFSGFAPGFVYLVTTHERLRVPRRNTPRTAVPAGSVGLAGEFSGVYPRSSPGGWQLIGTTTAALWDASKAEPAAIRPGDLVRFVEA</sequence>
<proteinExistence type="predicted"/>
<dbReference type="InterPro" id="IPR010016">
    <property type="entry name" value="PxpB"/>
</dbReference>
<dbReference type="RefSeq" id="WP_344788927.1">
    <property type="nucleotide sequence ID" value="NZ_BAAAWN010000001.1"/>
</dbReference>
<dbReference type="InterPro" id="IPR029000">
    <property type="entry name" value="Cyclophilin-like_dom_sf"/>
</dbReference>
<gene>
    <name evidence="5" type="primary">pxpB</name>
    <name evidence="5" type="ORF">ACFFP1_07765</name>
</gene>
<dbReference type="InterPro" id="IPR003833">
    <property type="entry name" value="CT_C_D"/>
</dbReference>
<dbReference type="NCBIfam" id="TIGR00370">
    <property type="entry name" value="5-oxoprolinase subunit PxpB"/>
    <property type="match status" value="1"/>
</dbReference>
<evidence type="ECO:0000256" key="2">
    <source>
        <dbReference type="ARBA" id="ARBA00022801"/>
    </source>
</evidence>
<evidence type="ECO:0000259" key="4">
    <source>
        <dbReference type="SMART" id="SM00796"/>
    </source>
</evidence>
<evidence type="ECO:0000313" key="6">
    <source>
        <dbReference type="Proteomes" id="UP001589702"/>
    </source>
</evidence>
<keyword evidence="6" id="KW-1185">Reference proteome</keyword>
<keyword evidence="1" id="KW-0547">Nucleotide-binding</keyword>
<dbReference type="PANTHER" id="PTHR34698">
    <property type="entry name" value="5-OXOPROLINASE SUBUNIT B"/>
    <property type="match status" value="1"/>
</dbReference>
<dbReference type="Gene3D" id="3.30.1360.40">
    <property type="match status" value="1"/>
</dbReference>
<dbReference type="SUPFAM" id="SSF160467">
    <property type="entry name" value="PH0987 N-terminal domain-like"/>
    <property type="match status" value="1"/>
</dbReference>
<reference evidence="5 6" key="1">
    <citation type="submission" date="2024-09" db="EMBL/GenBank/DDBJ databases">
        <authorList>
            <person name="Sun Q."/>
            <person name="Mori K."/>
        </authorList>
    </citation>
    <scope>NUCLEOTIDE SEQUENCE [LARGE SCALE GENOMIC DNA]</scope>
    <source>
        <strain evidence="5 6">JCM 1334</strain>
    </source>
</reference>
<evidence type="ECO:0000256" key="1">
    <source>
        <dbReference type="ARBA" id="ARBA00022741"/>
    </source>
</evidence>
<accession>A0ABV5XY88</accession>
<organism evidence="5 6">
    <name type="scientific">Arthrobacter ramosus</name>
    <dbReference type="NCBI Taxonomy" id="1672"/>
    <lineage>
        <taxon>Bacteria</taxon>
        <taxon>Bacillati</taxon>
        <taxon>Actinomycetota</taxon>
        <taxon>Actinomycetes</taxon>
        <taxon>Micrococcales</taxon>
        <taxon>Micrococcaceae</taxon>
        <taxon>Arthrobacter</taxon>
    </lineage>
</organism>
<dbReference type="Proteomes" id="UP001589702">
    <property type="component" value="Unassembled WGS sequence"/>
</dbReference>
<protein>
    <submittedName>
        <fullName evidence="5">5-oxoprolinase subunit PxpB</fullName>
        <ecNumber evidence="5">3.5.2.9</ecNumber>
    </submittedName>
</protein>
<keyword evidence="3" id="KW-0067">ATP-binding</keyword>
<feature type="domain" description="Carboxyltransferase" evidence="4">
    <location>
        <begin position="10"/>
        <end position="207"/>
    </location>
</feature>
<dbReference type="PANTHER" id="PTHR34698:SF2">
    <property type="entry name" value="5-OXOPROLINASE SUBUNIT B"/>
    <property type="match status" value="1"/>
</dbReference>
<evidence type="ECO:0000313" key="5">
    <source>
        <dbReference type="EMBL" id="MFB9819396.1"/>
    </source>
</evidence>
<dbReference type="SUPFAM" id="SSF50891">
    <property type="entry name" value="Cyclophilin-like"/>
    <property type="match status" value="1"/>
</dbReference>
<name>A0ABV5XY88_ARTRM</name>